<sequence>MVHLCRLRLSSWTLDVHAKLALPWYRCSGSMWKSTRRPPEAHELVRSSLTWPTVHVTESTRRVDSVVRCATAL</sequence>
<reference evidence="1 2" key="1">
    <citation type="journal article" date="2015" name="ISME J.">
        <title>Draft Genome Sequence of Streptomyces incarnatus NRRL8089, which Produces the Nucleoside Antibiotic Sinefungin.</title>
        <authorList>
            <person name="Oshima K."/>
            <person name="Hattori M."/>
            <person name="Shimizu H."/>
            <person name="Fukuda K."/>
            <person name="Nemoto M."/>
            <person name="Inagaki K."/>
            <person name="Tamura T."/>
        </authorList>
    </citation>
    <scope>NUCLEOTIDE SEQUENCE [LARGE SCALE GENOMIC DNA]</scope>
    <source>
        <strain evidence="1 2">NRRL 8089</strain>
    </source>
</reference>
<keyword evidence="2" id="KW-1185">Reference proteome</keyword>
<dbReference type="Proteomes" id="UP000035366">
    <property type="component" value="Chromosome"/>
</dbReference>
<proteinExistence type="predicted"/>
<evidence type="ECO:0008006" key="3">
    <source>
        <dbReference type="Google" id="ProtNLM"/>
    </source>
</evidence>
<evidence type="ECO:0000313" key="2">
    <source>
        <dbReference type="Proteomes" id="UP000035366"/>
    </source>
</evidence>
<name>A0ABM5TXS5_9ACTN</name>
<protein>
    <recommendedName>
        <fullName evidence="3">Transposase</fullName>
    </recommendedName>
</protein>
<gene>
    <name evidence="1" type="ORF">ABB07_38605</name>
</gene>
<evidence type="ECO:0000313" key="1">
    <source>
        <dbReference type="EMBL" id="AKJ15748.1"/>
    </source>
</evidence>
<dbReference type="EMBL" id="CP011497">
    <property type="protein sequence ID" value="AKJ15748.1"/>
    <property type="molecule type" value="Genomic_DNA"/>
</dbReference>
<organism evidence="1 2">
    <name type="scientific">Streptomyces incarnatus</name>
    <dbReference type="NCBI Taxonomy" id="665007"/>
    <lineage>
        <taxon>Bacteria</taxon>
        <taxon>Bacillati</taxon>
        <taxon>Actinomycetota</taxon>
        <taxon>Actinomycetes</taxon>
        <taxon>Kitasatosporales</taxon>
        <taxon>Streptomycetaceae</taxon>
        <taxon>Streptomyces</taxon>
    </lineage>
</organism>
<accession>A0ABM5TXS5</accession>